<evidence type="ECO:0000256" key="1">
    <source>
        <dbReference type="ARBA" id="ARBA00022679"/>
    </source>
</evidence>
<sequence length="274" mass="31316">MMEPVNPPELVDPFNHYPLSLGRGYWFNPVNDEKYYINNGIPVFLPEEQMSGNNLKYSRFYDRISRFYRVSSVFYSWLKGSSDKKIKMKYLEQLQVKPGDKVLEVAVGSADNLLYLPRNASYSGLDISFGMLTMAKRHLRKWGIQAGLYQGEAEHLPFAEHSFDVVFHVGGISLFNDSQRAIHEMIRVAKPGGQVMIVDDNEVSQGKVYHKNPFSPASVARTDEEQSAPVKLLPNGMRNIEVSYFFDSMLYCLTFRKPGQISKSEIKPLADKMH</sequence>
<dbReference type="Pfam" id="PF08241">
    <property type="entry name" value="Methyltransf_11"/>
    <property type="match status" value="1"/>
</dbReference>
<dbReference type="InterPro" id="IPR013216">
    <property type="entry name" value="Methyltransf_11"/>
</dbReference>
<dbReference type="GO" id="GO:0032259">
    <property type="term" value="P:methylation"/>
    <property type="evidence" value="ECO:0007669"/>
    <property type="project" value="UniProtKB-KW"/>
</dbReference>
<dbReference type="InterPro" id="IPR029063">
    <property type="entry name" value="SAM-dependent_MTases_sf"/>
</dbReference>
<keyword evidence="3" id="KW-0489">Methyltransferase</keyword>
<accession>A0A0S7C3D6</accession>
<dbReference type="Proteomes" id="UP000053091">
    <property type="component" value="Unassembled WGS sequence"/>
</dbReference>
<dbReference type="CDD" id="cd02440">
    <property type="entry name" value="AdoMet_MTases"/>
    <property type="match status" value="1"/>
</dbReference>
<protein>
    <submittedName>
        <fullName evidence="3">Protein containing methyltransferase domain</fullName>
    </submittedName>
</protein>
<dbReference type="AlphaFoldDB" id="A0A0S7C3D6"/>
<dbReference type="EMBL" id="DF968183">
    <property type="protein sequence ID" value="GAP44686.1"/>
    <property type="molecule type" value="Genomic_DNA"/>
</dbReference>
<dbReference type="OrthoDB" id="9770553at2"/>
<dbReference type="RefSeq" id="WP_082189645.1">
    <property type="nucleotide sequence ID" value="NZ_DF968183.1"/>
</dbReference>
<evidence type="ECO:0000313" key="3">
    <source>
        <dbReference type="EMBL" id="GAP44686.1"/>
    </source>
</evidence>
<reference evidence="3" key="1">
    <citation type="journal article" date="2015" name="Genome Announc.">
        <title>Draft Genome Sequence of Bacteroidales Strain TBC1, a Novel Isolate from a Methanogenic Wastewater Treatment System.</title>
        <authorList>
            <person name="Tourlousse D.M."/>
            <person name="Matsuura N."/>
            <person name="Sun L."/>
            <person name="Toyonaga M."/>
            <person name="Kuroda K."/>
            <person name="Ohashi A."/>
            <person name="Cruz R."/>
            <person name="Yamaguchi T."/>
            <person name="Sekiguchi Y."/>
        </authorList>
    </citation>
    <scope>NUCLEOTIDE SEQUENCE [LARGE SCALE GENOMIC DNA]</scope>
    <source>
        <strain evidence="3">TBC1</strain>
    </source>
</reference>
<organism evidence="3">
    <name type="scientific">Lentimicrobium saccharophilum</name>
    <dbReference type="NCBI Taxonomy" id="1678841"/>
    <lineage>
        <taxon>Bacteria</taxon>
        <taxon>Pseudomonadati</taxon>
        <taxon>Bacteroidota</taxon>
        <taxon>Bacteroidia</taxon>
        <taxon>Bacteroidales</taxon>
        <taxon>Lentimicrobiaceae</taxon>
        <taxon>Lentimicrobium</taxon>
    </lineage>
</organism>
<evidence type="ECO:0000259" key="2">
    <source>
        <dbReference type="Pfam" id="PF08241"/>
    </source>
</evidence>
<dbReference type="STRING" id="1678841.TBC1_12497"/>
<keyword evidence="1 3" id="KW-0808">Transferase</keyword>
<dbReference type="GO" id="GO:0008757">
    <property type="term" value="F:S-adenosylmethionine-dependent methyltransferase activity"/>
    <property type="evidence" value="ECO:0007669"/>
    <property type="project" value="InterPro"/>
</dbReference>
<keyword evidence="4" id="KW-1185">Reference proteome</keyword>
<feature type="domain" description="Methyltransferase type 11" evidence="2">
    <location>
        <begin position="103"/>
        <end position="197"/>
    </location>
</feature>
<dbReference type="InterPro" id="IPR050447">
    <property type="entry name" value="Erg6_SMT_methyltransf"/>
</dbReference>
<gene>
    <name evidence="3" type="ORF">TBC1_12497</name>
</gene>
<dbReference type="PANTHER" id="PTHR44068:SF11">
    <property type="entry name" value="GERANYL DIPHOSPHATE 2-C-METHYLTRANSFERASE"/>
    <property type="match status" value="1"/>
</dbReference>
<evidence type="ECO:0000313" key="4">
    <source>
        <dbReference type="Proteomes" id="UP000053091"/>
    </source>
</evidence>
<proteinExistence type="predicted"/>
<dbReference type="PANTHER" id="PTHR44068">
    <property type="entry name" value="ZGC:194242"/>
    <property type="match status" value="1"/>
</dbReference>
<name>A0A0S7C3D6_9BACT</name>
<dbReference type="SUPFAM" id="SSF53335">
    <property type="entry name" value="S-adenosyl-L-methionine-dependent methyltransferases"/>
    <property type="match status" value="1"/>
</dbReference>
<dbReference type="Gene3D" id="3.40.50.150">
    <property type="entry name" value="Vaccinia Virus protein VP39"/>
    <property type="match status" value="1"/>
</dbReference>